<name>B6IX86_RHOCS</name>
<accession>B6IX86</accession>
<reference evidence="2 3" key="1">
    <citation type="journal article" date="2010" name="BMC Genomics">
        <title>Metabolic flexibility revealed in the genome of the cyst-forming alpha-1 proteobacterium Rhodospirillum centenum.</title>
        <authorList>
            <person name="Lu Y.K."/>
            <person name="Marden J."/>
            <person name="Han M."/>
            <person name="Swingley W.D."/>
            <person name="Mastrian S.D."/>
            <person name="Chowdhury S.R."/>
            <person name="Hao J."/>
            <person name="Helmy T."/>
            <person name="Kim S."/>
            <person name="Kurdoglu A.A."/>
            <person name="Matthies H.J."/>
            <person name="Rollo D."/>
            <person name="Stothard P."/>
            <person name="Blankenship R.E."/>
            <person name="Bauer C.E."/>
            <person name="Touchman J.W."/>
        </authorList>
    </citation>
    <scope>NUCLEOTIDE SEQUENCE [LARGE SCALE GENOMIC DNA]</scope>
    <source>
        <strain evidence="3">ATCC 51521 / SW</strain>
    </source>
</reference>
<dbReference type="RefSeq" id="WP_012568688.1">
    <property type="nucleotide sequence ID" value="NC_011420.2"/>
</dbReference>
<feature type="region of interest" description="Disordered" evidence="1">
    <location>
        <begin position="1"/>
        <end position="79"/>
    </location>
</feature>
<dbReference type="STRING" id="414684.RC1_3557"/>
<protein>
    <submittedName>
        <fullName evidence="2">Uncharacterized protein</fullName>
    </submittedName>
</protein>
<keyword evidence="3" id="KW-1185">Reference proteome</keyword>
<proteinExistence type="predicted"/>
<dbReference type="HOGENOM" id="CLU_2603673_0_0_5"/>
<dbReference type="Proteomes" id="UP000001591">
    <property type="component" value="Chromosome"/>
</dbReference>
<gene>
    <name evidence="2" type="ordered locus">RC1_3557</name>
</gene>
<evidence type="ECO:0000313" key="3">
    <source>
        <dbReference type="Proteomes" id="UP000001591"/>
    </source>
</evidence>
<sequence>MSEATGKTGSEATGKTDSEATGHPASGKHKPGPPARDDGRRPADTSAGDGAIGDAALTEKSGQDPEVDRSKTPGRDYDV</sequence>
<feature type="compositionally biased region" description="Polar residues" evidence="1">
    <location>
        <begin position="1"/>
        <end position="13"/>
    </location>
</feature>
<dbReference type="KEGG" id="rce:RC1_3557"/>
<evidence type="ECO:0000313" key="2">
    <source>
        <dbReference type="EMBL" id="ACJ00910.1"/>
    </source>
</evidence>
<dbReference type="AlphaFoldDB" id="B6IX86"/>
<dbReference type="EMBL" id="CP000613">
    <property type="protein sequence ID" value="ACJ00910.1"/>
    <property type="molecule type" value="Genomic_DNA"/>
</dbReference>
<organism evidence="2 3">
    <name type="scientific">Rhodospirillum centenum (strain ATCC 51521 / SW)</name>
    <dbReference type="NCBI Taxonomy" id="414684"/>
    <lineage>
        <taxon>Bacteria</taxon>
        <taxon>Pseudomonadati</taxon>
        <taxon>Pseudomonadota</taxon>
        <taxon>Alphaproteobacteria</taxon>
        <taxon>Rhodospirillales</taxon>
        <taxon>Rhodospirillaceae</taxon>
        <taxon>Rhodospirillum</taxon>
    </lineage>
</organism>
<evidence type="ECO:0000256" key="1">
    <source>
        <dbReference type="SAM" id="MobiDB-lite"/>
    </source>
</evidence>
<feature type="compositionally biased region" description="Basic and acidic residues" evidence="1">
    <location>
        <begin position="61"/>
        <end position="79"/>
    </location>
</feature>